<evidence type="ECO:0000313" key="2">
    <source>
        <dbReference type="Proteomes" id="UP001176940"/>
    </source>
</evidence>
<keyword evidence="2" id="KW-1185">Reference proteome</keyword>
<name>A0ABN9MEN6_9NEOB</name>
<dbReference type="EMBL" id="CAUEEQ010059135">
    <property type="protein sequence ID" value="CAJ0964145.1"/>
    <property type="molecule type" value="Genomic_DNA"/>
</dbReference>
<gene>
    <name evidence="1" type="ORF">RIMI_LOCUS18942116</name>
</gene>
<reference evidence="1" key="1">
    <citation type="submission" date="2023-07" db="EMBL/GenBank/DDBJ databases">
        <authorList>
            <person name="Stuckert A."/>
        </authorList>
    </citation>
    <scope>NUCLEOTIDE SEQUENCE</scope>
</reference>
<comment type="caution">
    <text evidence="1">The sequence shown here is derived from an EMBL/GenBank/DDBJ whole genome shotgun (WGS) entry which is preliminary data.</text>
</comment>
<evidence type="ECO:0000313" key="1">
    <source>
        <dbReference type="EMBL" id="CAJ0964145.1"/>
    </source>
</evidence>
<dbReference type="Proteomes" id="UP001176940">
    <property type="component" value="Unassembled WGS sequence"/>
</dbReference>
<organism evidence="1 2">
    <name type="scientific">Ranitomeya imitator</name>
    <name type="common">mimic poison frog</name>
    <dbReference type="NCBI Taxonomy" id="111125"/>
    <lineage>
        <taxon>Eukaryota</taxon>
        <taxon>Metazoa</taxon>
        <taxon>Chordata</taxon>
        <taxon>Craniata</taxon>
        <taxon>Vertebrata</taxon>
        <taxon>Euteleostomi</taxon>
        <taxon>Amphibia</taxon>
        <taxon>Batrachia</taxon>
        <taxon>Anura</taxon>
        <taxon>Neobatrachia</taxon>
        <taxon>Hyloidea</taxon>
        <taxon>Dendrobatidae</taxon>
        <taxon>Dendrobatinae</taxon>
        <taxon>Ranitomeya</taxon>
    </lineage>
</organism>
<sequence length="160" mass="18255">MLVLQSWCAAQEDRDPRLLQLALDCLIAITHILHGSSPDRRRVEIRYILDCYFKVLNCDRPLCSPETAPGSHWEEGLLALRINMLRAIPQMLDCSDRPVLQAIFLSNNCFEHIIRLIQNSKLYLSSGLRPEESGSDLTTRLLTEPDIMKVIDSDSDAIHR</sequence>
<protein>
    <submittedName>
        <fullName evidence="1">Uncharacterized protein</fullName>
    </submittedName>
</protein>
<accession>A0ABN9MEN6</accession>
<proteinExistence type="predicted"/>